<dbReference type="InterPro" id="IPR025714">
    <property type="entry name" value="Methyltranfer_dom"/>
</dbReference>
<sequence length="442" mass="50733">MNEQEKKHLEAVRQQFERSPYPRQALDQTPKDSPSYLYRHHFASAYYHRNQQVIDPKDKLILDAGCGSGYKALALAYANPGAKIVGIDFSEESVKLARTRLEYHGVENVQFEAMAIEDIASLGMEFDYINCDEVLYLLPDPEGGLRALKSVLKPQGILRGNLHSAFQRVYFFRAQKLFKMMGLMEDDVSDEMAMELSQETMEALRDSVDLKKKVWNSRIKDNPEGLLANYLLREDRGYTIPDLFELLEKTDLEFISMFNWRQWNPFDLFVEEDKLPAFLGMSLPATSIEERLHLYELLNPIHRLLDFWVGHPDGGGEWLPPVEWDTEHWHRAQVHLHPLLRTDSTRSRLETSVQHYQAFNISQQLPIPGVGKVMIDSTTAACLLPLFYGSQPFSTLMGFFHDLRPRNPVTGETTSDDEAFAAVRGLLQSLESLSFVFLSLEP</sequence>
<protein>
    <submittedName>
        <fullName evidence="2">Methyltransferase domain-containing protein</fullName>
    </submittedName>
</protein>
<dbReference type="RefSeq" id="WP_252661050.1">
    <property type="nucleotide sequence ID" value="NZ_CP098611.1"/>
</dbReference>
<proteinExistence type="predicted"/>
<dbReference type="Proteomes" id="UP001056708">
    <property type="component" value="Chromosome"/>
</dbReference>
<name>A0ABY5ANT4_9CYAN</name>
<dbReference type="GO" id="GO:0032259">
    <property type="term" value="P:methylation"/>
    <property type="evidence" value="ECO:0007669"/>
    <property type="project" value="UniProtKB-KW"/>
</dbReference>
<dbReference type="Gene3D" id="3.40.50.150">
    <property type="entry name" value="Vaccinia Virus protein VP39"/>
    <property type="match status" value="1"/>
</dbReference>
<gene>
    <name evidence="2" type="ORF">NEA10_13225</name>
</gene>
<keyword evidence="3" id="KW-1185">Reference proteome</keyword>
<evidence type="ECO:0000259" key="1">
    <source>
        <dbReference type="Pfam" id="PF13847"/>
    </source>
</evidence>
<dbReference type="InterPro" id="IPR029063">
    <property type="entry name" value="SAM-dependent_MTases_sf"/>
</dbReference>
<organism evidence="2 3">
    <name type="scientific">Phormidium yuhuli AB48</name>
    <dbReference type="NCBI Taxonomy" id="2940671"/>
    <lineage>
        <taxon>Bacteria</taxon>
        <taxon>Bacillati</taxon>
        <taxon>Cyanobacteriota</taxon>
        <taxon>Cyanophyceae</taxon>
        <taxon>Oscillatoriophycideae</taxon>
        <taxon>Oscillatoriales</taxon>
        <taxon>Oscillatoriaceae</taxon>
        <taxon>Phormidium</taxon>
        <taxon>Phormidium yuhuli</taxon>
    </lineage>
</organism>
<dbReference type="EMBL" id="CP098611">
    <property type="protein sequence ID" value="USR89823.1"/>
    <property type="molecule type" value="Genomic_DNA"/>
</dbReference>
<reference evidence="2" key="1">
    <citation type="submission" date="2022-06" db="EMBL/GenBank/DDBJ databases">
        <title>Genome sequence of Phormidium yuhuli AB48 isolated from an industrial photobioreactor environment.</title>
        <authorList>
            <person name="Qiu Y."/>
            <person name="Noonan A.J.C."/>
            <person name="Dofher K."/>
            <person name="Koch M."/>
            <person name="Kieft B."/>
            <person name="Lin X."/>
            <person name="Ziels R.M."/>
            <person name="Hallam S.J."/>
        </authorList>
    </citation>
    <scope>NUCLEOTIDE SEQUENCE</scope>
    <source>
        <strain evidence="2">AB48</strain>
    </source>
</reference>
<dbReference type="PANTHER" id="PTHR43464">
    <property type="entry name" value="METHYLTRANSFERASE"/>
    <property type="match status" value="1"/>
</dbReference>
<dbReference type="PANTHER" id="PTHR43464:SF91">
    <property type="entry name" value="SLL0487 PROTEIN"/>
    <property type="match status" value="1"/>
</dbReference>
<dbReference type="SUPFAM" id="SSF53335">
    <property type="entry name" value="S-adenosyl-L-methionine-dependent methyltransferases"/>
    <property type="match status" value="1"/>
</dbReference>
<accession>A0ABY5ANT4</accession>
<evidence type="ECO:0000313" key="3">
    <source>
        <dbReference type="Proteomes" id="UP001056708"/>
    </source>
</evidence>
<evidence type="ECO:0000313" key="2">
    <source>
        <dbReference type="EMBL" id="USR89823.1"/>
    </source>
</evidence>
<dbReference type="GO" id="GO:0008168">
    <property type="term" value="F:methyltransferase activity"/>
    <property type="evidence" value="ECO:0007669"/>
    <property type="project" value="UniProtKB-KW"/>
</dbReference>
<dbReference type="Pfam" id="PF13847">
    <property type="entry name" value="Methyltransf_31"/>
    <property type="match status" value="1"/>
</dbReference>
<dbReference type="CDD" id="cd02440">
    <property type="entry name" value="AdoMet_MTases"/>
    <property type="match status" value="1"/>
</dbReference>
<keyword evidence="2" id="KW-0808">Transferase</keyword>
<keyword evidence="2" id="KW-0489">Methyltransferase</keyword>
<feature type="domain" description="Methyltransferase" evidence="1">
    <location>
        <begin position="58"/>
        <end position="164"/>
    </location>
</feature>